<proteinExistence type="inferred from homology"/>
<feature type="region of interest" description="Disordered" evidence="12">
    <location>
        <begin position="165"/>
        <end position="206"/>
    </location>
</feature>
<evidence type="ECO:0000256" key="10">
    <source>
        <dbReference type="ARBA" id="ARBA00023306"/>
    </source>
</evidence>
<dbReference type="GO" id="GO:0000796">
    <property type="term" value="C:condensin complex"/>
    <property type="evidence" value="ECO:0007669"/>
    <property type="project" value="InterPro"/>
</dbReference>
<evidence type="ECO:0000256" key="7">
    <source>
        <dbReference type="ARBA" id="ARBA00022618"/>
    </source>
</evidence>
<evidence type="ECO:0000256" key="12">
    <source>
        <dbReference type="SAM" id="MobiDB-lite"/>
    </source>
</evidence>
<keyword evidence="9 11" id="KW-0226">DNA condensation</keyword>
<feature type="compositionally biased region" description="Acidic residues" evidence="12">
    <location>
        <begin position="181"/>
        <end position="194"/>
    </location>
</feature>
<accession>A0A3N4LX82</accession>
<reference evidence="13 14" key="1">
    <citation type="journal article" date="2018" name="Nat. Ecol. Evol.">
        <title>Pezizomycetes genomes reveal the molecular basis of ectomycorrhizal truffle lifestyle.</title>
        <authorList>
            <person name="Murat C."/>
            <person name="Payen T."/>
            <person name="Noel B."/>
            <person name="Kuo A."/>
            <person name="Morin E."/>
            <person name="Chen J."/>
            <person name="Kohler A."/>
            <person name="Krizsan K."/>
            <person name="Balestrini R."/>
            <person name="Da Silva C."/>
            <person name="Montanini B."/>
            <person name="Hainaut M."/>
            <person name="Levati E."/>
            <person name="Barry K.W."/>
            <person name="Belfiori B."/>
            <person name="Cichocki N."/>
            <person name="Clum A."/>
            <person name="Dockter R.B."/>
            <person name="Fauchery L."/>
            <person name="Guy J."/>
            <person name="Iotti M."/>
            <person name="Le Tacon F."/>
            <person name="Lindquist E.A."/>
            <person name="Lipzen A."/>
            <person name="Malagnac F."/>
            <person name="Mello A."/>
            <person name="Molinier V."/>
            <person name="Miyauchi S."/>
            <person name="Poulain J."/>
            <person name="Riccioni C."/>
            <person name="Rubini A."/>
            <person name="Sitrit Y."/>
            <person name="Splivallo R."/>
            <person name="Traeger S."/>
            <person name="Wang M."/>
            <person name="Zifcakova L."/>
            <person name="Wipf D."/>
            <person name="Zambonelli A."/>
            <person name="Paolocci F."/>
            <person name="Nowrousian M."/>
            <person name="Ottonello S."/>
            <person name="Baldrian P."/>
            <person name="Spatafora J.W."/>
            <person name="Henrissat B."/>
            <person name="Nagy L.G."/>
            <person name="Aury J.M."/>
            <person name="Wincker P."/>
            <person name="Grigoriev I.V."/>
            <person name="Bonfante P."/>
            <person name="Martin F.M."/>
        </authorList>
    </citation>
    <scope>NUCLEOTIDE SEQUENCE [LARGE SCALE GENOMIC DNA]</scope>
    <source>
        <strain evidence="13 14">ATCC MYA-4762</strain>
    </source>
</reference>
<name>A0A3N4LX82_9PEZI</name>
<feature type="region of interest" description="Disordered" evidence="12">
    <location>
        <begin position="1"/>
        <end position="81"/>
    </location>
</feature>
<dbReference type="FunCoup" id="A0A3N4LX82">
    <property type="interactions" value="824"/>
</dbReference>
<evidence type="ECO:0000256" key="6">
    <source>
        <dbReference type="ARBA" id="ARBA00022490"/>
    </source>
</evidence>
<keyword evidence="7 11" id="KW-0132">Cell division</keyword>
<evidence type="ECO:0000256" key="8">
    <source>
        <dbReference type="ARBA" id="ARBA00022776"/>
    </source>
</evidence>
<evidence type="ECO:0000256" key="1">
    <source>
        <dbReference type="ARBA" id="ARBA00004286"/>
    </source>
</evidence>
<feature type="region of interest" description="Disordered" evidence="12">
    <location>
        <begin position="334"/>
        <end position="356"/>
    </location>
</feature>
<evidence type="ECO:0000313" key="13">
    <source>
        <dbReference type="EMBL" id="RPB27400.1"/>
    </source>
</evidence>
<keyword evidence="10 11" id="KW-0131">Cell cycle</keyword>
<organism evidence="13 14">
    <name type="scientific">Terfezia boudieri ATCC MYA-4762</name>
    <dbReference type="NCBI Taxonomy" id="1051890"/>
    <lineage>
        <taxon>Eukaryota</taxon>
        <taxon>Fungi</taxon>
        <taxon>Dikarya</taxon>
        <taxon>Ascomycota</taxon>
        <taxon>Pezizomycotina</taxon>
        <taxon>Pezizomycetes</taxon>
        <taxon>Pezizales</taxon>
        <taxon>Pezizaceae</taxon>
        <taxon>Terfezia</taxon>
    </lineage>
</organism>
<keyword evidence="5" id="KW-0158">Chromosome</keyword>
<protein>
    <recommendedName>
        <fullName evidence="4 11">Condensin complex subunit 2</fullName>
    </recommendedName>
</protein>
<keyword evidence="6" id="KW-0963">Cytoplasm</keyword>
<gene>
    <name evidence="13" type="ORF">L211DRAFT_539367</name>
</gene>
<evidence type="ECO:0000313" key="14">
    <source>
        <dbReference type="Proteomes" id="UP000267821"/>
    </source>
</evidence>
<comment type="subcellular location">
    <subcellularLocation>
        <location evidence="1">Chromosome</location>
    </subcellularLocation>
    <subcellularLocation>
        <location evidence="2">Cytoplasm</location>
    </subcellularLocation>
</comment>
<keyword evidence="8 11" id="KW-0498">Mitosis</keyword>
<evidence type="ECO:0000256" key="3">
    <source>
        <dbReference type="ARBA" id="ARBA00009471"/>
    </source>
</evidence>
<dbReference type="GO" id="GO:0007076">
    <property type="term" value="P:mitotic chromosome condensation"/>
    <property type="evidence" value="ECO:0007669"/>
    <property type="project" value="InterPro"/>
</dbReference>
<comment type="function">
    <text evidence="11">Regulatory subunit of the condensin complex, a complex required for conversion of interphase chromatin into mitotic-like condense chromosomes.</text>
</comment>
<dbReference type="GO" id="GO:0051301">
    <property type="term" value="P:cell division"/>
    <property type="evidence" value="ECO:0007669"/>
    <property type="project" value="UniProtKB-KW"/>
</dbReference>
<dbReference type="EMBL" id="ML121531">
    <property type="protein sequence ID" value="RPB27400.1"/>
    <property type="molecule type" value="Genomic_DNA"/>
</dbReference>
<dbReference type="PANTHER" id="PTHR13108:SF9">
    <property type="entry name" value="CONDENSIN COMPLEX SUBUNIT 2"/>
    <property type="match status" value="1"/>
</dbReference>
<dbReference type="OrthoDB" id="362021at2759"/>
<comment type="similarity">
    <text evidence="3 11">Belongs to the CND2 (condensin subunit 2) family.</text>
</comment>
<keyword evidence="14" id="KW-1185">Reference proteome</keyword>
<dbReference type="InterPro" id="IPR022816">
    <property type="entry name" value="Condensin_barren_su2"/>
</dbReference>
<dbReference type="GO" id="GO:0003682">
    <property type="term" value="F:chromatin binding"/>
    <property type="evidence" value="ECO:0007669"/>
    <property type="project" value="TreeGrafter"/>
</dbReference>
<sequence length="780" mass="86472">MARGDHNMLRHASPAGVKIPLNDDDAEKAKRIKKRSMLQEVQIRRQSFKQAGTPRKGLDGESSVEGTPKTPRNVGSLRESLNPITPLRRAPLVVNFEEWMKMANDNKINAQNSWNFALIDYFHDMSLLKEGEGINFQKASCTLDGCVKIYTSRVDSVATETGKLLSGLADSGGTKKRERADDEEDEAGEEDEEGEGKKKKKRTQRSSEATLAKDFSSLQLKKLELEFSVDPLFKKASADFDEGGAKGLLLNHLSIDNKGRIVFDSSDDVEDVIEEETDHQNEVQSEDIDINRLRQQFFLDLNELDELDVCPSLKTYDLGDPSGSLDIPFLKATLEDKSGQGEKEDDANSPGYDMGGFDDDDDDFGLPGADGTMAFGDGGVVWADKTLADAAERFLTPSKPRSVYGDDDEGDNVDGRISEIGAAMGVSSQNDDILSYFDEALKKNWAGPEHWKIRRIKDNTKPAAVRLRKEKEAFEINFMSADSDVTQEMLLPQSNAQINLPKAQRKSKTRHLLPDDKHFNSRNLIQLFIKPNALFSPSVRKRGPGGANGLRPGGQNVNPADVDNVEMNEEFWAKQQMEKEQANDAVVATGNYDANFFNDDGGDMLPPGLNDVDDDDGYGVGGEAFEAPLPMPGTSDPPPAEVPPATPFSIFPTQDPGTQMVTANRRIRPEYVQYAKVAKKVDVRRLKENIWKELGMDMPASEPPMPPSNLTRPIPKKFTDVIHNLQRVYPKNAMSDISTSYCFICVLHLANEKGLVLESNETMTDLRIEKDLTANGPDEF</sequence>
<dbReference type="PANTHER" id="PTHR13108">
    <property type="entry name" value="CONDENSIN COMPLEX SUBUNIT 2"/>
    <property type="match status" value="1"/>
</dbReference>
<evidence type="ECO:0000256" key="4">
    <source>
        <dbReference type="ARBA" id="ARBA00016065"/>
    </source>
</evidence>
<evidence type="ECO:0000256" key="9">
    <source>
        <dbReference type="ARBA" id="ARBA00023067"/>
    </source>
</evidence>
<evidence type="ECO:0000256" key="2">
    <source>
        <dbReference type="ARBA" id="ARBA00004496"/>
    </source>
</evidence>
<dbReference type="Proteomes" id="UP000267821">
    <property type="component" value="Unassembled WGS sequence"/>
</dbReference>
<dbReference type="InParanoid" id="A0A3N4LX82"/>
<dbReference type="STRING" id="1051890.A0A3N4LX82"/>
<dbReference type="Pfam" id="PF05786">
    <property type="entry name" value="Cnd2"/>
    <property type="match status" value="1"/>
</dbReference>
<dbReference type="AlphaFoldDB" id="A0A3N4LX82"/>
<dbReference type="PIRSF" id="PIRSF017126">
    <property type="entry name" value="Condensin_H"/>
    <property type="match status" value="1"/>
</dbReference>
<evidence type="ECO:0000256" key="5">
    <source>
        <dbReference type="ARBA" id="ARBA00022454"/>
    </source>
</evidence>
<evidence type="ECO:0000256" key="11">
    <source>
        <dbReference type="PIRNR" id="PIRNR017126"/>
    </source>
</evidence>
<dbReference type="GO" id="GO:0005737">
    <property type="term" value="C:cytoplasm"/>
    <property type="evidence" value="ECO:0007669"/>
    <property type="project" value="UniProtKB-SubCell"/>
</dbReference>